<dbReference type="AlphaFoldDB" id="A0AA97H234"/>
<dbReference type="PANTHER" id="PTHR43744">
    <property type="entry name" value="ABC TRANSPORTER PERMEASE PROTEIN MG189-RELATED-RELATED"/>
    <property type="match status" value="1"/>
</dbReference>
<sequence length="297" mass="33234">MVQKRKQRSIGRRVFLGINAVIMLFVVTVTLFPFLYMFATSFSSTEAIVKGEVTFWPVDFTVNSYAAILQQQQFWSGYKNTILYTVFGTVIGVLLTAICAYPLSKKKLPGKKGILMFMVFTMYFGGGLVPYYLLITGLHMINTMWAIILPGAISTYNMLVMRTFFMGIPDSLEEAAQIDGLGYLGIFTKIILPLSKPVIATIALFNAVGYWNDWFNPMIYLNNTSKYPVTLFLRNVVMGATLSVKSGQQITSSSSMQTMPQTLQAATIMLVTIPILCVYPFVQKYFVKGVMIGSIKE</sequence>
<dbReference type="InterPro" id="IPR000515">
    <property type="entry name" value="MetI-like"/>
</dbReference>
<dbReference type="Pfam" id="PF00528">
    <property type="entry name" value="BPD_transp_1"/>
    <property type="match status" value="1"/>
</dbReference>
<organism evidence="9 10">
    <name type="scientific">Caproicibacterium argilliputei</name>
    <dbReference type="NCBI Taxonomy" id="3030016"/>
    <lineage>
        <taxon>Bacteria</taxon>
        <taxon>Bacillati</taxon>
        <taxon>Bacillota</taxon>
        <taxon>Clostridia</taxon>
        <taxon>Eubacteriales</taxon>
        <taxon>Oscillospiraceae</taxon>
        <taxon>Caproicibacterium</taxon>
    </lineage>
</organism>
<evidence type="ECO:0000256" key="5">
    <source>
        <dbReference type="ARBA" id="ARBA00022989"/>
    </source>
</evidence>
<evidence type="ECO:0000313" key="10">
    <source>
        <dbReference type="Proteomes" id="UP001300604"/>
    </source>
</evidence>
<feature type="transmembrane region" description="Helical" evidence="7">
    <location>
        <begin position="265"/>
        <end position="282"/>
    </location>
</feature>
<reference evidence="9" key="1">
    <citation type="submission" date="2023-09" db="EMBL/GenBank/DDBJ databases">
        <authorList>
            <person name="Zeng C."/>
        </authorList>
    </citation>
    <scope>NUCLEOTIDE SEQUENCE</scope>
    <source>
        <strain evidence="9">ZCY20-5</strain>
    </source>
</reference>
<dbReference type="KEGG" id="carl:PXC00_04275"/>
<feature type="transmembrane region" description="Helical" evidence="7">
    <location>
        <begin position="14"/>
        <end position="36"/>
    </location>
</feature>
<keyword evidence="3" id="KW-1003">Cell membrane</keyword>
<feature type="transmembrane region" description="Helical" evidence="7">
    <location>
        <begin position="82"/>
        <end position="103"/>
    </location>
</feature>
<dbReference type="CDD" id="cd06261">
    <property type="entry name" value="TM_PBP2"/>
    <property type="match status" value="1"/>
</dbReference>
<dbReference type="SUPFAM" id="SSF161098">
    <property type="entry name" value="MetI-like"/>
    <property type="match status" value="1"/>
</dbReference>
<reference evidence="9" key="2">
    <citation type="submission" date="2024-06" db="EMBL/GenBank/DDBJ databases">
        <title>Caproicibacterium argilliputei sp. nov, a novel caproic acid producing anaerobic bacterium isolated from pit mud.</title>
        <authorList>
            <person name="Xia S."/>
        </authorList>
    </citation>
    <scope>NUCLEOTIDE SEQUENCE</scope>
    <source>
        <strain evidence="9">ZCY20-5</strain>
    </source>
</reference>
<comment type="similarity">
    <text evidence="7">Belongs to the binding-protein-dependent transport system permease family.</text>
</comment>
<evidence type="ECO:0000256" key="4">
    <source>
        <dbReference type="ARBA" id="ARBA00022692"/>
    </source>
</evidence>
<dbReference type="RefSeq" id="WP_316935105.1">
    <property type="nucleotide sequence ID" value="NZ_CP135996.1"/>
</dbReference>
<keyword evidence="5 7" id="KW-1133">Transmembrane helix</keyword>
<accession>A0AA97H234</accession>
<feature type="domain" description="ABC transmembrane type-1" evidence="8">
    <location>
        <begin position="78"/>
        <end position="280"/>
    </location>
</feature>
<evidence type="ECO:0000256" key="7">
    <source>
        <dbReference type="RuleBase" id="RU363032"/>
    </source>
</evidence>
<dbReference type="EMBL" id="CP135996">
    <property type="protein sequence ID" value="WOC33103.1"/>
    <property type="molecule type" value="Genomic_DNA"/>
</dbReference>
<name>A0AA97H234_9FIRM</name>
<evidence type="ECO:0000256" key="6">
    <source>
        <dbReference type="ARBA" id="ARBA00023136"/>
    </source>
</evidence>
<keyword evidence="10" id="KW-1185">Reference proteome</keyword>
<dbReference type="PROSITE" id="PS50928">
    <property type="entry name" value="ABC_TM1"/>
    <property type="match status" value="1"/>
</dbReference>
<protein>
    <submittedName>
        <fullName evidence="9">Carbohydrate ABC transporter permease</fullName>
    </submittedName>
</protein>
<feature type="transmembrane region" description="Helical" evidence="7">
    <location>
        <begin position="115"/>
        <end position="134"/>
    </location>
</feature>
<feature type="transmembrane region" description="Helical" evidence="7">
    <location>
        <begin position="140"/>
        <end position="160"/>
    </location>
</feature>
<comment type="subcellular location">
    <subcellularLocation>
        <location evidence="1 7">Cell membrane</location>
        <topology evidence="1 7">Multi-pass membrane protein</topology>
    </subcellularLocation>
</comment>
<keyword evidence="6 7" id="KW-0472">Membrane</keyword>
<dbReference type="Proteomes" id="UP001300604">
    <property type="component" value="Chromosome"/>
</dbReference>
<keyword evidence="2 7" id="KW-0813">Transport</keyword>
<dbReference type="GO" id="GO:0005886">
    <property type="term" value="C:plasma membrane"/>
    <property type="evidence" value="ECO:0007669"/>
    <property type="project" value="UniProtKB-SubCell"/>
</dbReference>
<keyword evidence="4 7" id="KW-0812">Transmembrane</keyword>
<dbReference type="Gene3D" id="1.10.3720.10">
    <property type="entry name" value="MetI-like"/>
    <property type="match status" value="1"/>
</dbReference>
<gene>
    <name evidence="9" type="ORF">PXC00_04275</name>
</gene>
<evidence type="ECO:0000256" key="2">
    <source>
        <dbReference type="ARBA" id="ARBA00022448"/>
    </source>
</evidence>
<dbReference type="PANTHER" id="PTHR43744:SF9">
    <property type="entry name" value="POLYGALACTURONAN_RHAMNOGALACTURONAN TRANSPORT SYSTEM PERMEASE PROTEIN YTCP"/>
    <property type="match status" value="1"/>
</dbReference>
<dbReference type="GO" id="GO:0055085">
    <property type="term" value="P:transmembrane transport"/>
    <property type="evidence" value="ECO:0007669"/>
    <property type="project" value="InterPro"/>
</dbReference>
<evidence type="ECO:0000313" key="9">
    <source>
        <dbReference type="EMBL" id="WOC33103.1"/>
    </source>
</evidence>
<evidence type="ECO:0000256" key="3">
    <source>
        <dbReference type="ARBA" id="ARBA00022475"/>
    </source>
</evidence>
<proteinExistence type="inferred from homology"/>
<dbReference type="InterPro" id="IPR035906">
    <property type="entry name" value="MetI-like_sf"/>
</dbReference>
<evidence type="ECO:0000256" key="1">
    <source>
        <dbReference type="ARBA" id="ARBA00004651"/>
    </source>
</evidence>
<evidence type="ECO:0000259" key="8">
    <source>
        <dbReference type="PROSITE" id="PS50928"/>
    </source>
</evidence>
<feature type="transmembrane region" description="Helical" evidence="7">
    <location>
        <begin position="181"/>
        <end position="207"/>
    </location>
</feature>